<evidence type="ECO:0000313" key="2">
    <source>
        <dbReference type="Proteomes" id="UP000183208"/>
    </source>
</evidence>
<dbReference type="Proteomes" id="UP000183208">
    <property type="component" value="Unassembled WGS sequence"/>
</dbReference>
<reference evidence="1 2" key="1">
    <citation type="submission" date="2016-10" db="EMBL/GenBank/DDBJ databases">
        <authorList>
            <person name="de Groot N.N."/>
        </authorList>
    </citation>
    <scope>NUCLEOTIDE SEQUENCE [LARGE SCALE GENOMIC DNA]</scope>
    <source>
        <strain evidence="1 2">GAS522</strain>
    </source>
</reference>
<gene>
    <name evidence="1" type="ORF">SAMN05444171_0927</name>
</gene>
<evidence type="ECO:0000313" key="1">
    <source>
        <dbReference type="EMBL" id="SEC22465.1"/>
    </source>
</evidence>
<proteinExistence type="predicted"/>
<dbReference type="EMBL" id="FNTI01000001">
    <property type="protein sequence ID" value="SEC22465.1"/>
    <property type="molecule type" value="Genomic_DNA"/>
</dbReference>
<organism evidence="1 2">
    <name type="scientific">Bradyrhizobium lablabi</name>
    <dbReference type="NCBI Taxonomy" id="722472"/>
    <lineage>
        <taxon>Bacteria</taxon>
        <taxon>Pseudomonadati</taxon>
        <taxon>Pseudomonadota</taxon>
        <taxon>Alphaproteobacteria</taxon>
        <taxon>Hyphomicrobiales</taxon>
        <taxon>Nitrobacteraceae</taxon>
        <taxon>Bradyrhizobium</taxon>
    </lineage>
</organism>
<protein>
    <submittedName>
        <fullName evidence="1">Uncharacterized protein</fullName>
    </submittedName>
</protein>
<accession>A0A1H4QS64</accession>
<sequence>MNSHKNAPQTPKGREAMVRSVIEGDLTKAAAAICIFSLRILIVSNQLPSVRMFDQGALT</sequence>
<name>A0A1H4QS64_9BRAD</name>
<dbReference type="AlphaFoldDB" id="A0A1H4QS64"/>